<dbReference type="RefSeq" id="WP_265128563.1">
    <property type="nucleotide sequence ID" value="NZ_JAPCHY010000012.1"/>
</dbReference>
<reference evidence="2 3" key="1">
    <citation type="submission" date="2022-10" db="EMBL/GenBank/DDBJ databases">
        <title>Xanthomonas sp. H13-6.</title>
        <authorList>
            <person name="Liu X."/>
            <person name="Deng Z."/>
            <person name="Jiang Y."/>
            <person name="Yu T."/>
            <person name="Ai J."/>
        </authorList>
    </citation>
    <scope>NUCLEOTIDE SEQUENCE [LARGE SCALE GENOMIC DNA]</scope>
    <source>
        <strain evidence="2 3">H13-6</strain>
    </source>
</reference>
<dbReference type="InterPro" id="IPR052712">
    <property type="entry name" value="Acid_resist_chaperone_HdeD"/>
</dbReference>
<organism evidence="2 3">
    <name type="scientific">Xanthomonas chitinilytica</name>
    <dbReference type="NCBI Taxonomy" id="2989819"/>
    <lineage>
        <taxon>Bacteria</taxon>
        <taxon>Pseudomonadati</taxon>
        <taxon>Pseudomonadota</taxon>
        <taxon>Gammaproteobacteria</taxon>
        <taxon>Lysobacterales</taxon>
        <taxon>Lysobacteraceae</taxon>
        <taxon>Xanthomonas</taxon>
    </lineage>
</organism>
<evidence type="ECO:0000313" key="2">
    <source>
        <dbReference type="EMBL" id="MCW4473574.1"/>
    </source>
</evidence>
<dbReference type="PANTHER" id="PTHR34989:SF1">
    <property type="entry name" value="PROTEIN HDED"/>
    <property type="match status" value="1"/>
</dbReference>
<evidence type="ECO:0000313" key="3">
    <source>
        <dbReference type="Proteomes" id="UP001209922"/>
    </source>
</evidence>
<protein>
    <submittedName>
        <fullName evidence="2">DUF308 domain-containing protein</fullName>
    </submittedName>
</protein>
<sequence length="181" mass="19318">MNSLPQQAARGGWTLVLFGVLALVFGVATLVWPAVSVLAMVMTFGVLSLADGVVSLLGIFRKSIALPNWVLVLYALLSLAFGVLAVSQPAQMAEALLWLLALWLVIAGIARIVFAVQLRKLVEGEWMLVLSGLLAVALGLLFFARPGIGLITIALWVGVGALLYGVLQVWAGTRLLRRRTG</sequence>
<keyword evidence="1" id="KW-0812">Transmembrane</keyword>
<feature type="transmembrane region" description="Helical" evidence="1">
    <location>
        <begin position="96"/>
        <end position="114"/>
    </location>
</feature>
<proteinExistence type="predicted"/>
<accession>A0ABT3JYN3</accession>
<keyword evidence="1" id="KW-0472">Membrane</keyword>
<feature type="transmembrane region" description="Helical" evidence="1">
    <location>
        <begin position="71"/>
        <end position="90"/>
    </location>
</feature>
<feature type="transmembrane region" description="Helical" evidence="1">
    <location>
        <begin position="12"/>
        <end position="32"/>
    </location>
</feature>
<dbReference type="EMBL" id="JAPCHY010000012">
    <property type="protein sequence ID" value="MCW4473574.1"/>
    <property type="molecule type" value="Genomic_DNA"/>
</dbReference>
<keyword evidence="1" id="KW-1133">Transmembrane helix</keyword>
<dbReference type="Proteomes" id="UP001209922">
    <property type="component" value="Unassembled WGS sequence"/>
</dbReference>
<dbReference type="Pfam" id="PF03729">
    <property type="entry name" value="DUF308"/>
    <property type="match status" value="2"/>
</dbReference>
<dbReference type="InterPro" id="IPR005325">
    <property type="entry name" value="DUF308_memb"/>
</dbReference>
<keyword evidence="3" id="KW-1185">Reference proteome</keyword>
<evidence type="ECO:0000256" key="1">
    <source>
        <dbReference type="SAM" id="Phobius"/>
    </source>
</evidence>
<name>A0ABT3JYN3_9XANT</name>
<gene>
    <name evidence="2" type="ORF">OK345_13805</name>
</gene>
<feature type="transmembrane region" description="Helical" evidence="1">
    <location>
        <begin position="38"/>
        <end position="59"/>
    </location>
</feature>
<comment type="caution">
    <text evidence="2">The sequence shown here is derived from an EMBL/GenBank/DDBJ whole genome shotgun (WGS) entry which is preliminary data.</text>
</comment>
<dbReference type="PANTHER" id="PTHR34989">
    <property type="entry name" value="PROTEIN HDED"/>
    <property type="match status" value="1"/>
</dbReference>
<feature type="transmembrane region" description="Helical" evidence="1">
    <location>
        <begin position="126"/>
        <end position="144"/>
    </location>
</feature>
<feature type="transmembrane region" description="Helical" evidence="1">
    <location>
        <begin position="150"/>
        <end position="171"/>
    </location>
</feature>